<dbReference type="InterPro" id="IPR008969">
    <property type="entry name" value="CarboxyPept-like_regulatory"/>
</dbReference>
<gene>
    <name evidence="9" type="ORF">EKH83_13575</name>
</gene>
<evidence type="ECO:0000256" key="7">
    <source>
        <dbReference type="PROSITE-ProRule" id="PRU01360"/>
    </source>
</evidence>
<dbReference type="InterPro" id="IPR023996">
    <property type="entry name" value="TonB-dep_OMP_SusC/RagA"/>
</dbReference>
<dbReference type="SUPFAM" id="SSF49464">
    <property type="entry name" value="Carboxypeptidase regulatory domain-like"/>
    <property type="match status" value="1"/>
</dbReference>
<reference evidence="9 10" key="1">
    <citation type="submission" date="2018-12" db="EMBL/GenBank/DDBJ databases">
        <title>The Draft Genome Sequence of the Soil Bacterium Pedobacter tournemirensis R1.</title>
        <authorList>
            <person name="He J."/>
        </authorList>
    </citation>
    <scope>NUCLEOTIDE SEQUENCE [LARGE SCALE GENOMIC DNA]</scope>
    <source>
        <strain evidence="9 10">R1</strain>
    </source>
</reference>
<comment type="caution">
    <text evidence="9">The sequence shown here is derived from an EMBL/GenBank/DDBJ whole genome shotgun (WGS) entry which is preliminary data.</text>
</comment>
<dbReference type="NCBIfam" id="TIGR04056">
    <property type="entry name" value="OMP_RagA_SusC"/>
    <property type="match status" value="1"/>
</dbReference>
<protein>
    <submittedName>
        <fullName evidence="9">TonB-dependent receptor</fullName>
    </submittedName>
</protein>
<dbReference type="Pfam" id="PF13715">
    <property type="entry name" value="CarbopepD_reg_2"/>
    <property type="match status" value="1"/>
</dbReference>
<keyword evidence="3 7" id="KW-1134">Transmembrane beta strand</keyword>
<dbReference type="EMBL" id="RXOC01000008">
    <property type="protein sequence ID" value="RXF69176.1"/>
    <property type="molecule type" value="Genomic_DNA"/>
</dbReference>
<evidence type="ECO:0000259" key="8">
    <source>
        <dbReference type="Pfam" id="PF07715"/>
    </source>
</evidence>
<keyword evidence="4 7" id="KW-0812">Transmembrane</keyword>
<accession>A0A4Q0M8X1</accession>
<keyword evidence="9" id="KW-0675">Receptor</keyword>
<comment type="similarity">
    <text evidence="7">Belongs to the TonB-dependent receptor family.</text>
</comment>
<dbReference type="InterPro" id="IPR036942">
    <property type="entry name" value="Beta-barrel_TonB_sf"/>
</dbReference>
<dbReference type="Gene3D" id="2.60.40.1120">
    <property type="entry name" value="Carboxypeptidase-like, regulatory domain"/>
    <property type="match status" value="1"/>
</dbReference>
<dbReference type="RefSeq" id="WP_128769984.1">
    <property type="nucleotide sequence ID" value="NZ_RXOC01000008.1"/>
</dbReference>
<evidence type="ECO:0000256" key="4">
    <source>
        <dbReference type="ARBA" id="ARBA00022692"/>
    </source>
</evidence>
<dbReference type="Proteomes" id="UP000290848">
    <property type="component" value="Unassembled WGS sequence"/>
</dbReference>
<evidence type="ECO:0000256" key="2">
    <source>
        <dbReference type="ARBA" id="ARBA00022448"/>
    </source>
</evidence>
<keyword evidence="5 7" id="KW-0472">Membrane</keyword>
<evidence type="ECO:0000256" key="1">
    <source>
        <dbReference type="ARBA" id="ARBA00004571"/>
    </source>
</evidence>
<evidence type="ECO:0000256" key="5">
    <source>
        <dbReference type="ARBA" id="ARBA00023136"/>
    </source>
</evidence>
<organism evidence="9 10">
    <name type="scientific">Arcticibacter tournemirensis</name>
    <dbReference type="NCBI Taxonomy" id="699437"/>
    <lineage>
        <taxon>Bacteria</taxon>
        <taxon>Pseudomonadati</taxon>
        <taxon>Bacteroidota</taxon>
        <taxon>Sphingobacteriia</taxon>
        <taxon>Sphingobacteriales</taxon>
        <taxon>Sphingobacteriaceae</taxon>
        <taxon>Arcticibacter</taxon>
    </lineage>
</organism>
<feature type="domain" description="TonB-dependent receptor plug" evidence="8">
    <location>
        <begin position="121"/>
        <end position="246"/>
    </location>
</feature>
<evidence type="ECO:0000256" key="6">
    <source>
        <dbReference type="ARBA" id="ARBA00023237"/>
    </source>
</evidence>
<dbReference type="InterPro" id="IPR037066">
    <property type="entry name" value="Plug_dom_sf"/>
</dbReference>
<dbReference type="AlphaFoldDB" id="A0A4Q0M8X1"/>
<evidence type="ECO:0000256" key="3">
    <source>
        <dbReference type="ARBA" id="ARBA00022452"/>
    </source>
</evidence>
<dbReference type="InterPro" id="IPR039426">
    <property type="entry name" value="TonB-dep_rcpt-like"/>
</dbReference>
<dbReference type="Pfam" id="PF07715">
    <property type="entry name" value="Plug"/>
    <property type="match status" value="1"/>
</dbReference>
<dbReference type="GO" id="GO:0009279">
    <property type="term" value="C:cell outer membrane"/>
    <property type="evidence" value="ECO:0007669"/>
    <property type="project" value="UniProtKB-SubCell"/>
</dbReference>
<name>A0A4Q0M8X1_9SPHI</name>
<dbReference type="InterPro" id="IPR023997">
    <property type="entry name" value="TonB-dep_OMP_SusC/RagA_CS"/>
</dbReference>
<keyword evidence="2 7" id="KW-0813">Transport</keyword>
<evidence type="ECO:0000313" key="10">
    <source>
        <dbReference type="Proteomes" id="UP000290848"/>
    </source>
</evidence>
<dbReference type="Gene3D" id="2.170.130.10">
    <property type="entry name" value="TonB-dependent receptor, plug domain"/>
    <property type="match status" value="1"/>
</dbReference>
<dbReference type="SUPFAM" id="SSF56935">
    <property type="entry name" value="Porins"/>
    <property type="match status" value="1"/>
</dbReference>
<keyword evidence="6 7" id="KW-0998">Cell outer membrane</keyword>
<evidence type="ECO:0000313" key="9">
    <source>
        <dbReference type="EMBL" id="RXF69176.1"/>
    </source>
</evidence>
<proteinExistence type="inferred from homology"/>
<dbReference type="PROSITE" id="PS52016">
    <property type="entry name" value="TONB_DEPENDENT_REC_3"/>
    <property type="match status" value="1"/>
</dbReference>
<sequence length="1057" mass="115469">MRKVLLLTLLFALIVANPWTLLLAQNTQKVLKGTVSDDKGGVLPGASVTVKNTKASTMTDAGGQFTLAVPQGGTTLVVSFIGMTTQEVPIGNRTTFKVVLKDASTSLNEVVVVGYGAIRRANVTSSIASVNQKEIRNLPVAGVDQALQGKVAGVSVTSNSGQPGGGVSVRVRGITSVNGNEPLYVIDGVPISAESNSLKQDFLGGSAGQSVQSVMATLSPSDIESIDILKDASAQAIYGSRAANGVVLINTKRGKAGVGKVTYDTYYGLQEVQKKLSVLDLRQNAEYLNSLVEEVRSVPGSGMDSIGEFKNPELLGHGTNWQDEIYQRGSIISHQLAFSGGSEKTTYYFSGGYFDQKGTLIETGFKRYTLRANIDQQVKSWLKAGFTANLSRSNQKIGLSDGFDAVTSTVLYNSPAAPVRDINGNFITTTIIGGSTFGNPSNPVAMASARDVRNIGSRGFGSLYAELNIFRGLTFRTEGNYDFSLNSAKAFQPYIQNPDTKAVIISPSKLREERNNSLYTALKNYFNYYRDFGLHSIGATLGHEVQKSTYDYINANRNDLTLNLPSLNAGKKGNDSGEEIGAGAGNWSMESYFARVNYTFNQKYGLSATVRRDGSSSFGPGKRWGTFPAASVSWTVTNEPFFKDNRYLNYLKLRLGAGSVGNQNVGGENLFVSNVTLTTGPFGIGGMPANVANPYLAWESVRTYNAGLDLTTLNKKLELTVDVYKKISTDMILSTQLGYYSGLGSDPNKDWNYIKTPRTNDGKMTNTGIDIGITSYNIQSKDFNWRTSVVFSHYKNILNRLNTPDATIKGEFDEYGTKSLVTLSQQGQPVGSFYGFVTDGLFRTEAELNDGIDYGLAVEPGKLWLGDIRFKDLNGDKKVDDKDVTVIGNPNPKFTYGITNTLNWKNIDFSIFLQGSYGADIFNYSKRRTEGMSSQYNNQLTTVLDRYTPGNPDGSLPRYNQWHNNNIRISDRFIEDGSYLRIQNIAIGYSVPKSLLNKIKVSSLRVYASVQNVYTFTNYSGYDPELGAYNNLVTFMNIDNGHYPNPRSFTIGTNIEF</sequence>
<dbReference type="NCBIfam" id="TIGR04057">
    <property type="entry name" value="SusC_RagA_signa"/>
    <property type="match status" value="1"/>
</dbReference>
<comment type="subcellular location">
    <subcellularLocation>
        <location evidence="1 7">Cell outer membrane</location>
        <topology evidence="1 7">Multi-pass membrane protein</topology>
    </subcellularLocation>
</comment>
<dbReference type="InterPro" id="IPR012910">
    <property type="entry name" value="Plug_dom"/>
</dbReference>
<dbReference type="FunFam" id="2.170.130.10:FF:000008">
    <property type="entry name" value="SusC/RagA family TonB-linked outer membrane protein"/>
    <property type="match status" value="1"/>
</dbReference>
<dbReference type="Gene3D" id="2.40.170.20">
    <property type="entry name" value="TonB-dependent receptor, beta-barrel domain"/>
    <property type="match status" value="1"/>
</dbReference>